<dbReference type="RefSeq" id="WP_144857226.1">
    <property type="nucleotide sequence ID" value="NZ_BAAAYT010000005.1"/>
</dbReference>
<keyword evidence="3 5" id="KW-0067">ATP-binding</keyword>
<proteinExistence type="predicted"/>
<keyword evidence="2" id="KW-0547">Nucleotide-binding</keyword>
<dbReference type="OrthoDB" id="9805514at2"/>
<dbReference type="Gene3D" id="3.40.50.300">
    <property type="entry name" value="P-loop containing nucleotide triphosphate hydrolases"/>
    <property type="match status" value="1"/>
</dbReference>
<evidence type="ECO:0000259" key="4">
    <source>
        <dbReference type="PROSITE" id="PS50893"/>
    </source>
</evidence>
<dbReference type="InterPro" id="IPR003439">
    <property type="entry name" value="ABC_transporter-like_ATP-bd"/>
</dbReference>
<protein>
    <submittedName>
        <fullName evidence="5">Branched-chain amino acid transport system ATP-binding protein</fullName>
    </submittedName>
</protein>
<dbReference type="InterPro" id="IPR032823">
    <property type="entry name" value="BCA_ABC_TP_C"/>
</dbReference>
<dbReference type="AlphaFoldDB" id="A0A560WA25"/>
<reference evidence="5 6" key="1">
    <citation type="submission" date="2019-06" db="EMBL/GenBank/DDBJ databases">
        <title>Sequencing the genomes of 1000 actinobacteria strains.</title>
        <authorList>
            <person name="Klenk H.-P."/>
        </authorList>
    </citation>
    <scope>NUCLEOTIDE SEQUENCE [LARGE SCALE GENOMIC DNA]</scope>
    <source>
        <strain evidence="5 6">DSM 18935</strain>
    </source>
</reference>
<dbReference type="Pfam" id="PF12399">
    <property type="entry name" value="BCA_ABC_TP_C"/>
    <property type="match status" value="1"/>
</dbReference>
<dbReference type="InterPro" id="IPR051120">
    <property type="entry name" value="ABC_AA/LPS_Transport"/>
</dbReference>
<evidence type="ECO:0000313" key="5">
    <source>
        <dbReference type="EMBL" id="TWD14345.1"/>
    </source>
</evidence>
<dbReference type="GO" id="GO:0016887">
    <property type="term" value="F:ATP hydrolysis activity"/>
    <property type="evidence" value="ECO:0007669"/>
    <property type="project" value="InterPro"/>
</dbReference>
<evidence type="ECO:0000256" key="2">
    <source>
        <dbReference type="ARBA" id="ARBA00022741"/>
    </source>
</evidence>
<dbReference type="PANTHER" id="PTHR45772">
    <property type="entry name" value="CONSERVED COMPONENT OF ABC TRANSPORTER FOR NATURAL AMINO ACIDS-RELATED"/>
    <property type="match status" value="1"/>
</dbReference>
<comment type="caution">
    <text evidence="5">The sequence shown here is derived from an EMBL/GenBank/DDBJ whole genome shotgun (WGS) entry which is preliminary data.</text>
</comment>
<dbReference type="GO" id="GO:0005524">
    <property type="term" value="F:ATP binding"/>
    <property type="evidence" value="ECO:0007669"/>
    <property type="project" value="UniProtKB-KW"/>
</dbReference>
<evidence type="ECO:0000256" key="3">
    <source>
        <dbReference type="ARBA" id="ARBA00022840"/>
    </source>
</evidence>
<feature type="domain" description="ABC transporter" evidence="4">
    <location>
        <begin position="11"/>
        <end position="257"/>
    </location>
</feature>
<dbReference type="CDD" id="cd03219">
    <property type="entry name" value="ABC_Mj1267_LivG_branched"/>
    <property type="match status" value="1"/>
</dbReference>
<keyword evidence="6" id="KW-1185">Reference proteome</keyword>
<dbReference type="InterPro" id="IPR027417">
    <property type="entry name" value="P-loop_NTPase"/>
</dbReference>
<dbReference type="InterPro" id="IPR003593">
    <property type="entry name" value="AAA+_ATPase"/>
</dbReference>
<dbReference type="SMART" id="SM00382">
    <property type="entry name" value="AAA"/>
    <property type="match status" value="1"/>
</dbReference>
<evidence type="ECO:0000313" key="6">
    <source>
        <dbReference type="Proteomes" id="UP000315628"/>
    </source>
</evidence>
<dbReference type="FunFam" id="3.40.50.300:FF:000421">
    <property type="entry name" value="Branched-chain amino acid ABC transporter ATP-binding protein"/>
    <property type="match status" value="1"/>
</dbReference>
<dbReference type="PROSITE" id="PS50893">
    <property type="entry name" value="ABC_TRANSPORTER_2"/>
    <property type="match status" value="1"/>
</dbReference>
<sequence>MVGADAHRSVLSMDDITVRFGGVVALDDVSVEVRPREVLGVIGPNGAGKTTLFNVACGFVPPTLGRISFEGSDVTGWRPHQLVDHGVARSLQGLGLFDRLSVIDNVLVGADQHSRSGFFSSLLATPGGAKDQRQLTDRAMAVLDRLGIAERAGSVVGGLPYPLRKRVALARALVAEPKLLLLDEPASGLSETEMTELGDIIVDLADEISVMLVEHHMDLVMRVCHRLAVLDFGRKIASGTPDEVRNDPAVLEAYLGGALDDDGAATPQDAKGGSHA</sequence>
<keyword evidence="1" id="KW-0813">Transport</keyword>
<evidence type="ECO:0000256" key="1">
    <source>
        <dbReference type="ARBA" id="ARBA00022448"/>
    </source>
</evidence>
<accession>A0A560WA25</accession>
<dbReference type="SUPFAM" id="SSF52540">
    <property type="entry name" value="P-loop containing nucleoside triphosphate hydrolases"/>
    <property type="match status" value="1"/>
</dbReference>
<gene>
    <name evidence="5" type="ORF">FB557_1754</name>
</gene>
<organism evidence="5 6">
    <name type="scientific">Marihabitans asiaticum</name>
    <dbReference type="NCBI Taxonomy" id="415218"/>
    <lineage>
        <taxon>Bacteria</taxon>
        <taxon>Bacillati</taxon>
        <taxon>Actinomycetota</taxon>
        <taxon>Actinomycetes</taxon>
        <taxon>Micrococcales</taxon>
        <taxon>Intrasporangiaceae</taxon>
        <taxon>Marihabitans</taxon>
    </lineage>
</organism>
<dbReference type="EMBL" id="VIUW01000003">
    <property type="protein sequence ID" value="TWD14345.1"/>
    <property type="molecule type" value="Genomic_DNA"/>
</dbReference>
<dbReference type="Proteomes" id="UP000315628">
    <property type="component" value="Unassembled WGS sequence"/>
</dbReference>
<dbReference type="Pfam" id="PF00005">
    <property type="entry name" value="ABC_tran"/>
    <property type="match status" value="1"/>
</dbReference>
<name>A0A560WA25_9MICO</name>
<dbReference type="PANTHER" id="PTHR45772:SF4">
    <property type="entry name" value="ABC TRANSPORTER ATP-BINDING PROTEIN"/>
    <property type="match status" value="1"/>
</dbReference>
<dbReference type="GO" id="GO:0005886">
    <property type="term" value="C:plasma membrane"/>
    <property type="evidence" value="ECO:0007669"/>
    <property type="project" value="TreeGrafter"/>
</dbReference>